<proteinExistence type="predicted"/>
<dbReference type="RefSeq" id="WP_380232595.1">
    <property type="nucleotide sequence ID" value="NZ_JBHSVH010000002.1"/>
</dbReference>
<keyword evidence="3" id="KW-1185">Reference proteome</keyword>
<evidence type="ECO:0000256" key="1">
    <source>
        <dbReference type="SAM" id="SignalP"/>
    </source>
</evidence>
<dbReference type="InterPro" id="IPR028994">
    <property type="entry name" value="Integrin_alpha_N"/>
</dbReference>
<keyword evidence="1" id="KW-0732">Signal</keyword>
<sequence length="522" mass="52536">MFRTSSPRRLASAVAVVFAAGLLAAPAASAAAEVKVSDPAVLPGPGFFATGAHTDACDATTVPGWISTATPQLTVHATGDRARFTIKDSGGRKVFAAAATPAAGAAAVAATGLVDGGTYSWFARSGGQQTADCHFRVDTTAPSLTVASTDFPSSDSGGTPQKYAGQTGTFTLAGSDAASGVACYRYVLDGTLGTGGGCDAAGTVLAAADGSATLRIKPTQWGTNVLQVQAFDNAGNAAQPVAYTFYAPSDPNPPSAPGDVNGDGVPDILLPDAAGNLQVISADAATATPSSTTPAAYGPLQTWAGRRLVHRGWDNHAPGDDLLAHEPGSANLYLYRNLDAGAFQGSATLLARPSGCAAAGCATDWSQADQLVSLGALGTGTRPSLASVEGGDLWLFTNPGIMYRYNTVKRLSTTGAWAGYDLVAPGAAADGSLALWSRERATGALRTYPVVKNADGTYDFSALADPASGSVVATLPVADYPTLGSSGDGNGDGRPDLYAVNAAGHLLTFDGVTAPKDLGALR</sequence>
<dbReference type="SUPFAM" id="SSF69318">
    <property type="entry name" value="Integrin alpha N-terminal domain"/>
    <property type="match status" value="1"/>
</dbReference>
<gene>
    <name evidence="2" type="ORF">ACFQMG_31300</name>
</gene>
<feature type="signal peptide" evidence="1">
    <location>
        <begin position="1"/>
        <end position="30"/>
    </location>
</feature>
<dbReference type="Proteomes" id="UP001596435">
    <property type="component" value="Unassembled WGS sequence"/>
</dbReference>
<reference evidence="3" key="1">
    <citation type="journal article" date="2019" name="Int. J. Syst. Evol. Microbiol.">
        <title>The Global Catalogue of Microorganisms (GCM) 10K type strain sequencing project: providing services to taxonomists for standard genome sequencing and annotation.</title>
        <authorList>
            <consortium name="The Broad Institute Genomics Platform"/>
            <consortium name="The Broad Institute Genome Sequencing Center for Infectious Disease"/>
            <person name="Wu L."/>
            <person name="Ma J."/>
        </authorList>
    </citation>
    <scope>NUCLEOTIDE SEQUENCE [LARGE SCALE GENOMIC DNA]</scope>
    <source>
        <strain evidence="3">CGMCC 1.12859</strain>
    </source>
</reference>
<evidence type="ECO:0000313" key="2">
    <source>
        <dbReference type="EMBL" id="MFC7184044.1"/>
    </source>
</evidence>
<accession>A0ABW2G3L8</accession>
<organism evidence="2 3">
    <name type="scientific">Kitasatospora paranensis</name>
    <dbReference type="NCBI Taxonomy" id="258053"/>
    <lineage>
        <taxon>Bacteria</taxon>
        <taxon>Bacillati</taxon>
        <taxon>Actinomycetota</taxon>
        <taxon>Actinomycetes</taxon>
        <taxon>Kitasatosporales</taxon>
        <taxon>Streptomycetaceae</taxon>
        <taxon>Kitasatospora</taxon>
    </lineage>
</organism>
<protein>
    <recommendedName>
        <fullName evidence="4">VCBS repeat-containing protein</fullName>
    </recommendedName>
</protein>
<evidence type="ECO:0000313" key="3">
    <source>
        <dbReference type="Proteomes" id="UP001596435"/>
    </source>
</evidence>
<comment type="caution">
    <text evidence="2">The sequence shown here is derived from an EMBL/GenBank/DDBJ whole genome shotgun (WGS) entry which is preliminary data.</text>
</comment>
<dbReference type="EMBL" id="JBHTAJ010000087">
    <property type="protein sequence ID" value="MFC7184044.1"/>
    <property type="molecule type" value="Genomic_DNA"/>
</dbReference>
<name>A0ABW2G3L8_9ACTN</name>
<evidence type="ECO:0008006" key="4">
    <source>
        <dbReference type="Google" id="ProtNLM"/>
    </source>
</evidence>
<feature type="chain" id="PRO_5046400218" description="VCBS repeat-containing protein" evidence="1">
    <location>
        <begin position="31"/>
        <end position="522"/>
    </location>
</feature>